<dbReference type="CDD" id="cd06171">
    <property type="entry name" value="Sigma70_r4"/>
    <property type="match status" value="1"/>
</dbReference>
<sequence length="996" mass="109371">MSKGQHDTASRHVRMLFNVGTVGGLTDGQLLEQFTSQGVETAELAFTALIERHGPMVLRVCGSILRDPDQAHDAFQATFLVLVRRAGSLWVRDSLGPWLHQVAYRVASCARSAATRRRRHERRAAEMASPGIREEAQDDLGVVLHDEVNRLSGGCRAAVVLCYFEGLSPAQAARQLGCPVGTIQSRLARGRERLRSRLTRRGFAPALGAIGVGVTAEAAPASLPATLVEMTVRAVLPLSGAEVATGSVIQLTQGVLRSMLIIKLRTVAATLITIATLTTGAYSMLQKAPAPQPQSNPDQIQAPLEAQGGDDAGQRTPPSETGPPPLNLTWTEIAPTERLQIIEQLATQSKGNYEKIKTWQGTYSYVLRQRLNERFVTELLAGAQRLAQKPPPPAKAEALMQEFDSVLTFAIDLGSDAIYRDLATKRMRFLRIGTDEEVKIPNVGTSDHRSIVTPKSYFVFPPKERATSAFLPDHPEAQMKRRAEHFPVQEARSREAGVPDPRAFFKFDAGNSFWTLQELYARAFRGELGAEQKKGVEQRLNVGQADGPGGRWYRQQMGLGDQNGAMLWITTLWSPQAGYNPVSMVVALDQPDGKLQSRIEWTWKLLDGIYVPATIKELVYESGGLSKDQQTTLKECALNRPLAPHQFDERGLGLSDGDLVLNHLERVAYIIKGGEPVKLANFGEPSVLRPARAKPAPTPTGQPRPQPADRIYTTASLETDAAGRPIRSVVAVNPESGDVTKVFDNSPGRLRISPDGRSMAYVAGEPSANLPPSERMRQSLWTRPLASSADPKRVARLDGATGGEMPIWSPDSKQIILNISTRDESRKQWVFETFRINADGTGRVPLNIPAQDSVQDWSSDGAWIVTASSRNAKIGWQLYLMRPDGKDQRQLTEGGNPFYVRFSPDGRRLLYSDGPAEQRRGIWVVDLDGKDRRRILPTGKGTASACWSPDGQRIAVAISGSQPEEHGRLEIVNLDGTHHTLLTLPSQEIANMPDWR</sequence>
<protein>
    <submittedName>
        <fullName evidence="8">Sigma-70 family RNA polymerase sigma factor</fullName>
    </submittedName>
</protein>
<dbReference type="InterPro" id="IPR011659">
    <property type="entry name" value="WD40"/>
</dbReference>
<dbReference type="Pfam" id="PF07676">
    <property type="entry name" value="PD40"/>
    <property type="match status" value="1"/>
</dbReference>
<feature type="region of interest" description="Disordered" evidence="5">
    <location>
        <begin position="689"/>
        <end position="708"/>
    </location>
</feature>
<dbReference type="AlphaFoldDB" id="A0AAU7CNG5"/>
<dbReference type="RefSeq" id="WP_406699717.1">
    <property type="nucleotide sequence ID" value="NZ_CP155447.1"/>
</dbReference>
<dbReference type="Gene3D" id="1.10.10.10">
    <property type="entry name" value="Winged helix-like DNA-binding domain superfamily/Winged helix DNA-binding domain"/>
    <property type="match status" value="1"/>
</dbReference>
<dbReference type="Gene3D" id="2.120.10.30">
    <property type="entry name" value="TolB, C-terminal domain"/>
    <property type="match status" value="1"/>
</dbReference>
<evidence type="ECO:0000259" key="7">
    <source>
        <dbReference type="Pfam" id="PF08281"/>
    </source>
</evidence>
<evidence type="ECO:0000256" key="3">
    <source>
        <dbReference type="ARBA" id="ARBA00023082"/>
    </source>
</evidence>
<proteinExistence type="inferred from homology"/>
<reference evidence="8" key="1">
    <citation type="submission" date="2024-05" db="EMBL/GenBank/DDBJ databases">
        <title>Planctomycetes of the genus Singulisphaera possess chitinolytic capabilities.</title>
        <authorList>
            <person name="Ivanova A."/>
        </authorList>
    </citation>
    <scope>NUCLEOTIDE SEQUENCE</scope>
    <source>
        <strain evidence="8">Ch08T</strain>
    </source>
</reference>
<evidence type="ECO:0000256" key="1">
    <source>
        <dbReference type="ARBA" id="ARBA00010641"/>
    </source>
</evidence>
<dbReference type="NCBIfam" id="TIGR02937">
    <property type="entry name" value="sigma70-ECF"/>
    <property type="match status" value="1"/>
</dbReference>
<feature type="region of interest" description="Disordered" evidence="5">
    <location>
        <begin position="287"/>
        <end position="329"/>
    </location>
</feature>
<dbReference type="InterPro" id="IPR014284">
    <property type="entry name" value="RNA_pol_sigma-70_dom"/>
</dbReference>
<feature type="domain" description="RNA polymerase sigma-70 region 2" evidence="6">
    <location>
        <begin position="49"/>
        <end position="107"/>
    </location>
</feature>
<feature type="compositionally biased region" description="Pro residues" evidence="5">
    <location>
        <begin position="696"/>
        <end position="706"/>
    </location>
</feature>
<dbReference type="InterPro" id="IPR039425">
    <property type="entry name" value="RNA_pol_sigma-70-like"/>
</dbReference>
<evidence type="ECO:0000256" key="2">
    <source>
        <dbReference type="ARBA" id="ARBA00023015"/>
    </source>
</evidence>
<evidence type="ECO:0000256" key="4">
    <source>
        <dbReference type="ARBA" id="ARBA00023163"/>
    </source>
</evidence>
<evidence type="ECO:0000256" key="5">
    <source>
        <dbReference type="SAM" id="MobiDB-lite"/>
    </source>
</evidence>
<dbReference type="SUPFAM" id="SSF82171">
    <property type="entry name" value="DPP6 N-terminal domain-like"/>
    <property type="match status" value="1"/>
</dbReference>
<comment type="similarity">
    <text evidence="1">Belongs to the sigma-70 factor family. ECF subfamily.</text>
</comment>
<gene>
    <name evidence="8" type="ORF">V5E97_12745</name>
</gene>
<keyword evidence="4" id="KW-0804">Transcription</keyword>
<dbReference type="SUPFAM" id="SSF88659">
    <property type="entry name" value="Sigma3 and sigma4 domains of RNA polymerase sigma factors"/>
    <property type="match status" value="1"/>
</dbReference>
<dbReference type="InterPro" id="IPR013325">
    <property type="entry name" value="RNA_pol_sigma_r2"/>
</dbReference>
<dbReference type="Gene3D" id="1.10.1740.10">
    <property type="match status" value="1"/>
</dbReference>
<dbReference type="InterPro" id="IPR013324">
    <property type="entry name" value="RNA_pol_sigma_r3/r4-like"/>
</dbReference>
<dbReference type="Pfam" id="PF08281">
    <property type="entry name" value="Sigma70_r4_2"/>
    <property type="match status" value="1"/>
</dbReference>
<dbReference type="InterPro" id="IPR011042">
    <property type="entry name" value="6-blade_b-propeller_TolB-like"/>
</dbReference>
<dbReference type="InterPro" id="IPR007627">
    <property type="entry name" value="RNA_pol_sigma70_r2"/>
</dbReference>
<dbReference type="InterPro" id="IPR036388">
    <property type="entry name" value="WH-like_DNA-bd_sf"/>
</dbReference>
<evidence type="ECO:0000313" key="8">
    <source>
        <dbReference type="EMBL" id="XBH06869.1"/>
    </source>
</evidence>
<evidence type="ECO:0000259" key="6">
    <source>
        <dbReference type="Pfam" id="PF04542"/>
    </source>
</evidence>
<dbReference type="GO" id="GO:0006352">
    <property type="term" value="P:DNA-templated transcription initiation"/>
    <property type="evidence" value="ECO:0007669"/>
    <property type="project" value="InterPro"/>
</dbReference>
<dbReference type="EMBL" id="CP155447">
    <property type="protein sequence ID" value="XBH06869.1"/>
    <property type="molecule type" value="Genomic_DNA"/>
</dbReference>
<accession>A0AAU7CNG5</accession>
<organism evidence="8">
    <name type="scientific">Singulisphaera sp. Ch08</name>
    <dbReference type="NCBI Taxonomy" id="3120278"/>
    <lineage>
        <taxon>Bacteria</taxon>
        <taxon>Pseudomonadati</taxon>
        <taxon>Planctomycetota</taxon>
        <taxon>Planctomycetia</taxon>
        <taxon>Isosphaerales</taxon>
        <taxon>Isosphaeraceae</taxon>
        <taxon>Singulisphaera</taxon>
    </lineage>
</organism>
<keyword evidence="3" id="KW-0731">Sigma factor</keyword>
<dbReference type="GO" id="GO:0003677">
    <property type="term" value="F:DNA binding"/>
    <property type="evidence" value="ECO:0007669"/>
    <property type="project" value="InterPro"/>
</dbReference>
<dbReference type="InterPro" id="IPR013249">
    <property type="entry name" value="RNA_pol_sigma70_r4_t2"/>
</dbReference>
<feature type="domain" description="RNA polymerase sigma factor 70 region 4 type 2" evidence="7">
    <location>
        <begin position="144"/>
        <end position="194"/>
    </location>
</feature>
<dbReference type="Pfam" id="PF04542">
    <property type="entry name" value="Sigma70_r2"/>
    <property type="match status" value="1"/>
</dbReference>
<name>A0AAU7CNG5_9BACT</name>
<dbReference type="PANTHER" id="PTHR43133">
    <property type="entry name" value="RNA POLYMERASE ECF-TYPE SIGMA FACTO"/>
    <property type="match status" value="1"/>
</dbReference>
<keyword evidence="2" id="KW-0805">Transcription regulation</keyword>
<dbReference type="PANTHER" id="PTHR43133:SF51">
    <property type="entry name" value="RNA POLYMERASE SIGMA FACTOR"/>
    <property type="match status" value="1"/>
</dbReference>
<dbReference type="GO" id="GO:0016987">
    <property type="term" value="F:sigma factor activity"/>
    <property type="evidence" value="ECO:0007669"/>
    <property type="project" value="UniProtKB-KW"/>
</dbReference>
<dbReference type="SUPFAM" id="SSF88946">
    <property type="entry name" value="Sigma2 domain of RNA polymerase sigma factors"/>
    <property type="match status" value="1"/>
</dbReference>